<keyword evidence="2" id="KW-1185">Reference proteome</keyword>
<accession>A0A078IBB2</accession>
<sequence>MKTNQLNRNLLVFLVVKNITKLATYSCKILIVLSHFVLCRSQHFLATCFLLTALVSSSFNRSN</sequence>
<dbReference type="AlphaFoldDB" id="A0A078IBB2"/>
<reference evidence="1 2" key="1">
    <citation type="journal article" date="2014" name="Science">
        <title>Plant genetics. Early allopolyploid evolution in the post-Neolithic Brassica napus oilseed genome.</title>
        <authorList>
            <person name="Chalhoub B."/>
            <person name="Denoeud F."/>
            <person name="Liu S."/>
            <person name="Parkin I.A."/>
            <person name="Tang H."/>
            <person name="Wang X."/>
            <person name="Chiquet J."/>
            <person name="Belcram H."/>
            <person name="Tong C."/>
            <person name="Samans B."/>
            <person name="Correa M."/>
            <person name="Da Silva C."/>
            <person name="Just J."/>
            <person name="Falentin C."/>
            <person name="Koh C.S."/>
            <person name="Le Clainche I."/>
            <person name="Bernard M."/>
            <person name="Bento P."/>
            <person name="Noel B."/>
            <person name="Labadie K."/>
            <person name="Alberti A."/>
            <person name="Charles M."/>
            <person name="Arnaud D."/>
            <person name="Guo H."/>
            <person name="Daviaud C."/>
            <person name="Alamery S."/>
            <person name="Jabbari K."/>
            <person name="Zhao M."/>
            <person name="Edger P.P."/>
            <person name="Chelaifa H."/>
            <person name="Tack D."/>
            <person name="Lassalle G."/>
            <person name="Mestiri I."/>
            <person name="Schnel N."/>
            <person name="Le Paslier M.C."/>
            <person name="Fan G."/>
            <person name="Renault V."/>
            <person name="Bayer P.E."/>
            <person name="Golicz A.A."/>
            <person name="Manoli S."/>
            <person name="Lee T.H."/>
            <person name="Thi V.H."/>
            <person name="Chalabi S."/>
            <person name="Hu Q."/>
            <person name="Fan C."/>
            <person name="Tollenaere R."/>
            <person name="Lu Y."/>
            <person name="Battail C."/>
            <person name="Shen J."/>
            <person name="Sidebottom C.H."/>
            <person name="Wang X."/>
            <person name="Canaguier A."/>
            <person name="Chauveau A."/>
            <person name="Berard A."/>
            <person name="Deniot G."/>
            <person name="Guan M."/>
            <person name="Liu Z."/>
            <person name="Sun F."/>
            <person name="Lim Y.P."/>
            <person name="Lyons E."/>
            <person name="Town C.D."/>
            <person name="Bancroft I."/>
            <person name="Wang X."/>
            <person name="Meng J."/>
            <person name="Ma J."/>
            <person name="Pires J.C."/>
            <person name="King G.J."/>
            <person name="Brunel D."/>
            <person name="Delourme R."/>
            <person name="Renard M."/>
            <person name="Aury J.M."/>
            <person name="Adams K.L."/>
            <person name="Batley J."/>
            <person name="Snowdon R.J."/>
            <person name="Tost J."/>
            <person name="Edwards D."/>
            <person name="Zhou Y."/>
            <person name="Hua W."/>
            <person name="Sharpe A.G."/>
            <person name="Paterson A.H."/>
            <person name="Guan C."/>
            <person name="Wincker P."/>
        </authorList>
    </citation>
    <scope>NUCLEOTIDE SEQUENCE [LARGE SCALE GENOMIC DNA]</scope>
    <source>
        <strain evidence="2">cv. Darmor-bzh</strain>
    </source>
</reference>
<organism evidence="1 2">
    <name type="scientific">Brassica napus</name>
    <name type="common">Rape</name>
    <dbReference type="NCBI Taxonomy" id="3708"/>
    <lineage>
        <taxon>Eukaryota</taxon>
        <taxon>Viridiplantae</taxon>
        <taxon>Streptophyta</taxon>
        <taxon>Embryophyta</taxon>
        <taxon>Tracheophyta</taxon>
        <taxon>Spermatophyta</taxon>
        <taxon>Magnoliopsida</taxon>
        <taxon>eudicotyledons</taxon>
        <taxon>Gunneridae</taxon>
        <taxon>Pentapetalae</taxon>
        <taxon>rosids</taxon>
        <taxon>malvids</taxon>
        <taxon>Brassicales</taxon>
        <taxon>Brassicaceae</taxon>
        <taxon>Brassiceae</taxon>
        <taxon>Brassica</taxon>
    </lineage>
</organism>
<evidence type="ECO:0000313" key="1">
    <source>
        <dbReference type="EMBL" id="CDY47121.1"/>
    </source>
</evidence>
<dbReference type="Gramene" id="CDY47121">
    <property type="protein sequence ID" value="CDY47121"/>
    <property type="gene ID" value="GSBRNA2T00086759001"/>
</dbReference>
<protein>
    <submittedName>
        <fullName evidence="1">BnaC04g13780D protein</fullName>
    </submittedName>
</protein>
<proteinExistence type="predicted"/>
<dbReference type="PaxDb" id="3708-A0A078IBB2"/>
<dbReference type="EMBL" id="LK032698">
    <property type="protein sequence ID" value="CDY47121.1"/>
    <property type="molecule type" value="Genomic_DNA"/>
</dbReference>
<dbReference type="Proteomes" id="UP000028999">
    <property type="component" value="Unassembled WGS sequence"/>
</dbReference>
<dbReference type="OMA" id="YSCKILI"/>
<evidence type="ECO:0000313" key="2">
    <source>
        <dbReference type="Proteomes" id="UP000028999"/>
    </source>
</evidence>
<gene>
    <name evidence="1" type="primary">BnaC04g13780D</name>
    <name evidence="1" type="ORF">GSBRNA2T00086759001</name>
</gene>
<name>A0A078IBB2_BRANA</name>